<gene>
    <name evidence="1" type="ORF">SAMN05216302_101067</name>
</gene>
<evidence type="ECO:0000313" key="1">
    <source>
        <dbReference type="EMBL" id="SFK60772.1"/>
    </source>
</evidence>
<organism evidence="1 2">
    <name type="scientific">Nitrosomonas aestuarii</name>
    <dbReference type="NCBI Taxonomy" id="52441"/>
    <lineage>
        <taxon>Bacteria</taxon>
        <taxon>Pseudomonadati</taxon>
        <taxon>Pseudomonadota</taxon>
        <taxon>Betaproteobacteria</taxon>
        <taxon>Nitrosomonadales</taxon>
        <taxon>Nitrosomonadaceae</taxon>
        <taxon>Nitrosomonas</taxon>
    </lineage>
</organism>
<dbReference type="RefSeq" id="WP_090698948.1">
    <property type="nucleotide sequence ID" value="NZ_FOSP01000010.1"/>
</dbReference>
<dbReference type="EMBL" id="FOSP01000010">
    <property type="protein sequence ID" value="SFK60772.1"/>
    <property type="molecule type" value="Genomic_DNA"/>
</dbReference>
<dbReference type="OrthoDB" id="8550256at2"/>
<dbReference type="AlphaFoldDB" id="A0A1I4AW11"/>
<evidence type="ECO:0000313" key="2">
    <source>
        <dbReference type="Proteomes" id="UP000199533"/>
    </source>
</evidence>
<protein>
    <submittedName>
        <fullName evidence="1">Uncharacterized protein</fullName>
    </submittedName>
</protein>
<proteinExistence type="predicted"/>
<keyword evidence="2" id="KW-1185">Reference proteome</keyword>
<accession>A0A1I4AW11</accession>
<dbReference type="STRING" id="52441.SAMN05216302_101067"/>
<dbReference type="Proteomes" id="UP000199533">
    <property type="component" value="Unassembled WGS sequence"/>
</dbReference>
<sequence>MKLFNILLLIVITTIAATVYAEKKDPVKLKFEQLSKQAVDSLLNAHGTPGIITSSWKKAHDKFPSKLPKGEIAKYDLNDDGIDEVFLYLSGSGLCGSAGCHLIIFQHNATLKRLAYKTARSGTNDIFILEGLSDGHRNIAIRLTHYEKDNTIEKNGSNLSDVKKYTLYYWKNGNLRQTNQTILLQSLEDHRD</sequence>
<name>A0A1I4AW11_9PROT</name>
<reference evidence="2" key="1">
    <citation type="submission" date="2016-10" db="EMBL/GenBank/DDBJ databases">
        <authorList>
            <person name="Varghese N."/>
            <person name="Submissions S."/>
        </authorList>
    </citation>
    <scope>NUCLEOTIDE SEQUENCE [LARGE SCALE GENOMIC DNA]</scope>
    <source>
        <strain evidence="2">Nm69</strain>
    </source>
</reference>